<feature type="region of interest" description="Disordered" evidence="3">
    <location>
        <begin position="1"/>
        <end position="21"/>
    </location>
</feature>
<dbReference type="PROSITE" id="PS50977">
    <property type="entry name" value="HTH_TETR_2"/>
    <property type="match status" value="1"/>
</dbReference>
<dbReference type="AlphaFoldDB" id="A0A076EXD6"/>
<evidence type="ECO:0000313" key="5">
    <source>
        <dbReference type="EMBL" id="AII09892.1"/>
    </source>
</evidence>
<dbReference type="Gene3D" id="1.10.357.10">
    <property type="entry name" value="Tetracycline Repressor, domain 2"/>
    <property type="match status" value="1"/>
</dbReference>
<feature type="domain" description="HTH tetR-type" evidence="4">
    <location>
        <begin position="20"/>
        <end position="78"/>
    </location>
</feature>
<dbReference type="GO" id="GO:0000976">
    <property type="term" value="F:transcription cis-regulatory region binding"/>
    <property type="evidence" value="ECO:0007669"/>
    <property type="project" value="TreeGrafter"/>
</dbReference>
<dbReference type="Proteomes" id="UP000028488">
    <property type="component" value="Chromosome"/>
</dbReference>
<accession>A0A076EXD6</accession>
<dbReference type="PANTHER" id="PTHR30055">
    <property type="entry name" value="HTH-TYPE TRANSCRIPTIONAL REGULATOR RUTR"/>
    <property type="match status" value="1"/>
</dbReference>
<dbReference type="InterPro" id="IPR001647">
    <property type="entry name" value="HTH_TetR"/>
</dbReference>
<dbReference type="eggNOG" id="COG1309">
    <property type="taxonomic scope" value="Bacteria"/>
</dbReference>
<reference evidence="5 6" key="1">
    <citation type="submission" date="2014-07" db="EMBL/GenBank/DDBJ databases">
        <title>Genome Sequence of Rhodococcus opacus Strain R7, a Biodegrader of Mono- and Polycyclic Aromatic Hydrocarbons.</title>
        <authorList>
            <person name="Di Gennaro P."/>
            <person name="Zampolli J."/>
            <person name="Presti I."/>
            <person name="Cappelletti M."/>
            <person name="D'Ursi P."/>
            <person name="Orro A."/>
            <person name="Mezzelani A."/>
            <person name="Milanesi L."/>
        </authorList>
    </citation>
    <scope>NUCLEOTIDE SEQUENCE [LARGE SCALE GENOMIC DNA]</scope>
    <source>
        <strain evidence="5 6">R7</strain>
    </source>
</reference>
<evidence type="ECO:0000313" key="6">
    <source>
        <dbReference type="Proteomes" id="UP000028488"/>
    </source>
</evidence>
<dbReference type="SUPFAM" id="SSF46689">
    <property type="entry name" value="Homeodomain-like"/>
    <property type="match status" value="1"/>
</dbReference>
<evidence type="ECO:0000259" key="4">
    <source>
        <dbReference type="PROSITE" id="PS50977"/>
    </source>
</evidence>
<dbReference type="Pfam" id="PF00440">
    <property type="entry name" value="TetR_N"/>
    <property type="match status" value="1"/>
</dbReference>
<dbReference type="RefSeq" id="WP_037226464.1">
    <property type="nucleotide sequence ID" value="NZ_CP008947.1"/>
</dbReference>
<dbReference type="PANTHER" id="PTHR30055:SF209">
    <property type="entry name" value="POSSIBLE TRANSCRIPTIONAL REGULATORY PROTEIN (PROBABLY TETR-FAMILY)"/>
    <property type="match status" value="1"/>
</dbReference>
<sequence>MSVPTKSPGDPGKTRRSHARANRARILDAAVTAFIADPDASMDDVARSAGVVRRTVYAHFPSREALVEGIADEASAALVAAMGDEAQQPDRPDLAVAVMALRTWPIGDRFRMLLSFARRELGEQRIHDLLGVVRDRDVRVVDHGQRSGVFSSYLSPTVLVALAESMTMTLLDQANSGEVQDSGESFAVAYLAVLGLTPADGARVVDEARHWLREHPDVPKS</sequence>
<feature type="DNA-binding region" description="H-T-H motif" evidence="2">
    <location>
        <begin position="41"/>
        <end position="60"/>
    </location>
</feature>
<evidence type="ECO:0000256" key="1">
    <source>
        <dbReference type="ARBA" id="ARBA00023125"/>
    </source>
</evidence>
<protein>
    <submittedName>
        <fullName evidence="5">TetR family transcriptional regulator</fullName>
    </submittedName>
</protein>
<evidence type="ECO:0000256" key="3">
    <source>
        <dbReference type="SAM" id="MobiDB-lite"/>
    </source>
</evidence>
<gene>
    <name evidence="5" type="ORF">EP51_36725</name>
</gene>
<dbReference type="InterPro" id="IPR009057">
    <property type="entry name" value="Homeodomain-like_sf"/>
</dbReference>
<organism evidence="5 6">
    <name type="scientific">Rhodococcus opacus</name>
    <name type="common">Nocardia opaca</name>
    <dbReference type="NCBI Taxonomy" id="37919"/>
    <lineage>
        <taxon>Bacteria</taxon>
        <taxon>Bacillati</taxon>
        <taxon>Actinomycetota</taxon>
        <taxon>Actinomycetes</taxon>
        <taxon>Mycobacteriales</taxon>
        <taxon>Nocardiaceae</taxon>
        <taxon>Rhodococcus</taxon>
    </lineage>
</organism>
<dbReference type="EMBL" id="CP008947">
    <property type="protein sequence ID" value="AII09892.1"/>
    <property type="molecule type" value="Genomic_DNA"/>
</dbReference>
<proteinExistence type="predicted"/>
<dbReference type="GO" id="GO:0003700">
    <property type="term" value="F:DNA-binding transcription factor activity"/>
    <property type="evidence" value="ECO:0007669"/>
    <property type="project" value="TreeGrafter"/>
</dbReference>
<name>A0A076EXD6_RHOOP</name>
<evidence type="ECO:0000256" key="2">
    <source>
        <dbReference type="PROSITE-ProRule" id="PRU00335"/>
    </source>
</evidence>
<dbReference type="InterPro" id="IPR050109">
    <property type="entry name" value="HTH-type_TetR-like_transc_reg"/>
</dbReference>
<keyword evidence="1 2" id="KW-0238">DNA-binding</keyword>